<organism evidence="1 2">
    <name type="scientific">Phormidium nigroviride PCC 7112</name>
    <dbReference type="NCBI Taxonomy" id="179408"/>
    <lineage>
        <taxon>Bacteria</taxon>
        <taxon>Bacillati</taxon>
        <taxon>Cyanobacteriota</taxon>
        <taxon>Cyanophyceae</taxon>
        <taxon>Oscillatoriophycideae</taxon>
        <taxon>Oscillatoriales</taxon>
        <taxon>Oscillatoriaceae</taxon>
        <taxon>Phormidium</taxon>
    </lineage>
</organism>
<gene>
    <name evidence="1" type="ORF">Osc7112_2911</name>
</gene>
<sequence length="35" mass="4206">MIEELHKGFHPKIDFIEIQTPQLPFDQLKNLERPC</sequence>
<proteinExistence type="predicted"/>
<protein>
    <submittedName>
        <fullName evidence="1">Carbamoyl-phosphate synthase large subunit CarB</fullName>
    </submittedName>
</protein>
<evidence type="ECO:0000313" key="1">
    <source>
        <dbReference type="EMBL" id="AFZ07311.1"/>
    </source>
</evidence>
<dbReference type="AlphaFoldDB" id="K9VH76"/>
<dbReference type="STRING" id="179408.Osc7112_2911"/>
<dbReference type="HOGENOM" id="CLU_3366187_0_0_3"/>
<name>K9VH76_9CYAN</name>
<accession>K9VH76</accession>
<dbReference type="EMBL" id="CP003614">
    <property type="protein sequence ID" value="AFZ07311.1"/>
    <property type="molecule type" value="Genomic_DNA"/>
</dbReference>
<reference evidence="1 2" key="1">
    <citation type="submission" date="2012-05" db="EMBL/GenBank/DDBJ databases">
        <title>Finished chromosome of genome of Oscillatoria sp. PCC 7112.</title>
        <authorList>
            <consortium name="US DOE Joint Genome Institute"/>
            <person name="Gugger M."/>
            <person name="Coursin T."/>
            <person name="Rippka R."/>
            <person name="Tandeau De Marsac N."/>
            <person name="Huntemann M."/>
            <person name="Wei C.-L."/>
            <person name="Han J."/>
            <person name="Detter J.C."/>
            <person name="Han C."/>
            <person name="Tapia R."/>
            <person name="Davenport K."/>
            <person name="Daligault H."/>
            <person name="Erkkila T."/>
            <person name="Gu W."/>
            <person name="Munk A.C.C."/>
            <person name="Teshima H."/>
            <person name="Xu Y."/>
            <person name="Chain P."/>
            <person name="Chen A."/>
            <person name="Krypides N."/>
            <person name="Mavromatis K."/>
            <person name="Markowitz V."/>
            <person name="Szeto E."/>
            <person name="Ivanova N."/>
            <person name="Mikhailova N."/>
            <person name="Ovchinnikova G."/>
            <person name="Pagani I."/>
            <person name="Pati A."/>
            <person name="Goodwin L."/>
            <person name="Peters L."/>
            <person name="Pitluck S."/>
            <person name="Woyke T."/>
            <person name="Kerfeld C."/>
        </authorList>
    </citation>
    <scope>NUCLEOTIDE SEQUENCE [LARGE SCALE GENOMIC DNA]</scope>
    <source>
        <strain evidence="1 2">PCC 7112</strain>
    </source>
</reference>
<evidence type="ECO:0000313" key="2">
    <source>
        <dbReference type="Proteomes" id="UP000010478"/>
    </source>
</evidence>
<dbReference type="KEGG" id="oni:Osc7112_2911"/>
<dbReference type="Proteomes" id="UP000010478">
    <property type="component" value="Chromosome"/>
</dbReference>
<keyword evidence="2" id="KW-1185">Reference proteome</keyword>